<proteinExistence type="predicted"/>
<keyword evidence="3" id="KW-1185">Reference proteome</keyword>
<dbReference type="Proteomes" id="UP000427281">
    <property type="component" value="Chromosome"/>
</dbReference>
<dbReference type="InterPro" id="IPR050900">
    <property type="entry name" value="Transposase_IS3/IS150/IS904"/>
</dbReference>
<dbReference type="KEGG" id="gim:F1728_24785"/>
<name>A0A6I6AL03_9PLAN</name>
<dbReference type="PANTHER" id="PTHR46889">
    <property type="entry name" value="TRANSPOSASE INSF FOR INSERTION SEQUENCE IS3B-RELATED"/>
    <property type="match status" value="1"/>
</dbReference>
<dbReference type="EMBL" id="CP043930">
    <property type="protein sequence ID" value="QGQ27088.1"/>
    <property type="molecule type" value="Genomic_DNA"/>
</dbReference>
<accession>A0A6I6AL03</accession>
<evidence type="ECO:0000313" key="2">
    <source>
        <dbReference type="EMBL" id="QGQ27088.1"/>
    </source>
</evidence>
<reference evidence="2 3" key="1">
    <citation type="submission" date="2019-09" db="EMBL/GenBank/DDBJ databases">
        <title>Gimesia benthica sp. nov., a novel bacterium isolated from deep-sea water of the Northwest Indian Ocean.</title>
        <authorList>
            <person name="Dai X."/>
        </authorList>
    </citation>
    <scope>NUCLEOTIDE SEQUENCE [LARGE SCALE GENOMIC DNA]</scope>
    <source>
        <strain evidence="2 3">E7</strain>
    </source>
</reference>
<sequence>MEKHREQIHEAYRDSDSVYCYRKVLEDILEQNLRCCLESVRRTMREEGLISKVKRQFVVTTDSNHHFPVAENLFDRRNMKWRRMNIISVEHRCRSDQIQVLVSTGMTSNRLVAIFQQRFDPLARVPIPVGEPTRLSFCCH</sequence>
<protein>
    <submittedName>
        <fullName evidence="2">Transposase</fullName>
    </submittedName>
</protein>
<gene>
    <name evidence="2" type="ORF">F1728_24785</name>
</gene>
<evidence type="ECO:0000259" key="1">
    <source>
        <dbReference type="Pfam" id="PF13276"/>
    </source>
</evidence>
<dbReference type="Pfam" id="PF13276">
    <property type="entry name" value="HTH_21"/>
    <property type="match status" value="1"/>
</dbReference>
<evidence type="ECO:0000313" key="3">
    <source>
        <dbReference type="Proteomes" id="UP000427281"/>
    </source>
</evidence>
<dbReference type="InterPro" id="IPR025948">
    <property type="entry name" value="HTH-like_dom"/>
</dbReference>
<organism evidence="2 3">
    <name type="scientific">Gimesia benthica</name>
    <dbReference type="NCBI Taxonomy" id="2608982"/>
    <lineage>
        <taxon>Bacteria</taxon>
        <taxon>Pseudomonadati</taxon>
        <taxon>Planctomycetota</taxon>
        <taxon>Planctomycetia</taxon>
        <taxon>Planctomycetales</taxon>
        <taxon>Planctomycetaceae</taxon>
        <taxon>Gimesia</taxon>
    </lineage>
</organism>
<feature type="domain" description="HTH-like" evidence="1">
    <location>
        <begin position="5"/>
        <end position="57"/>
    </location>
</feature>
<dbReference type="AlphaFoldDB" id="A0A6I6AL03"/>
<dbReference type="PANTHER" id="PTHR46889:SF4">
    <property type="entry name" value="TRANSPOSASE INSO FOR INSERTION SEQUENCE ELEMENT IS911B-RELATED"/>
    <property type="match status" value="1"/>
</dbReference>